<sequence>MTDQKVQFGSGGKLYEITLNRPKALNSLDLDMIDAISAALDRWESKPTGDLILLSGNGEKGFCAGGDVKAVRAALMEKGVEGATAFFDREYALYQRIANSKIPVVSLQHGIVMGGGIGLSGHAQLRLVREGARFAMPEKSIGFFTDVAVNHLVKSAPLHQRVAFLLTGDMITPADAIALNLSDSLISDDQWEDLRTHIVQYANEPNALDAIKQKAAEIAQPVPSAPFIEWADKHQRLFEEKDLSALLARLGEATDERAQKLHAALMAGSPTSIVASFLLVHRAQKIDNLAEQFALESELARIIVEAPDFAEGVRAVLVDKDNAPKWQPDSIEAVDQDQFRILLPN</sequence>
<evidence type="ECO:0000259" key="4">
    <source>
        <dbReference type="Pfam" id="PF16113"/>
    </source>
</evidence>
<keyword evidence="3" id="KW-0378">Hydrolase</keyword>
<evidence type="ECO:0000313" key="5">
    <source>
        <dbReference type="EMBL" id="MCF4097553.1"/>
    </source>
</evidence>
<dbReference type="PANTHER" id="PTHR43176">
    <property type="entry name" value="3-HYDROXYISOBUTYRYL-COA HYDROLASE-RELATED"/>
    <property type="match status" value="1"/>
</dbReference>
<dbReference type="NCBIfam" id="NF004127">
    <property type="entry name" value="PRK05617.1"/>
    <property type="match status" value="1"/>
</dbReference>
<reference evidence="5 6" key="1">
    <citation type="submission" date="2022-01" db="EMBL/GenBank/DDBJ databases">
        <title>Maritalea mediterranea sp. nov., isolated from marine plastic residues from the Malva-rosa beach (Valencia, Spain).</title>
        <authorList>
            <person name="Vidal-Verdu A."/>
            <person name="Molina-Menor E."/>
            <person name="Pascual J."/>
            <person name="Pereto J."/>
            <person name="Porcar M."/>
        </authorList>
    </citation>
    <scope>NUCLEOTIDE SEQUENCE [LARGE SCALE GENOMIC DNA]</scope>
    <source>
        <strain evidence="5 6">P4.10X</strain>
    </source>
</reference>
<dbReference type="EC" id="3.1.2.4" evidence="2"/>
<dbReference type="InterPro" id="IPR029045">
    <property type="entry name" value="ClpP/crotonase-like_dom_sf"/>
</dbReference>
<dbReference type="InterPro" id="IPR032259">
    <property type="entry name" value="HIBYL-CoA-H"/>
</dbReference>
<dbReference type="Proteomes" id="UP001201217">
    <property type="component" value="Unassembled WGS sequence"/>
</dbReference>
<evidence type="ECO:0000256" key="1">
    <source>
        <dbReference type="ARBA" id="ARBA00001709"/>
    </source>
</evidence>
<name>A0ABS9E3V1_9HYPH</name>
<evidence type="ECO:0000313" key="6">
    <source>
        <dbReference type="Proteomes" id="UP001201217"/>
    </source>
</evidence>
<dbReference type="Pfam" id="PF16113">
    <property type="entry name" value="ECH_2"/>
    <property type="match status" value="1"/>
</dbReference>
<feature type="domain" description="Enoyl-CoA hydratase/isomerase" evidence="4">
    <location>
        <begin position="16"/>
        <end position="339"/>
    </location>
</feature>
<dbReference type="RefSeq" id="WP_236113112.1">
    <property type="nucleotide sequence ID" value="NZ_JAKGTI010000001.1"/>
</dbReference>
<dbReference type="Gene3D" id="3.90.226.10">
    <property type="entry name" value="2-enoyl-CoA Hydratase, Chain A, domain 1"/>
    <property type="match status" value="1"/>
</dbReference>
<accession>A0ABS9E3V1</accession>
<dbReference type="PANTHER" id="PTHR43176:SF3">
    <property type="entry name" value="3-HYDROXYISOBUTYRYL-COA HYDROLASE, MITOCHONDRIAL"/>
    <property type="match status" value="1"/>
</dbReference>
<protein>
    <recommendedName>
        <fullName evidence="2">3-hydroxyisobutyryl-CoA hydrolase</fullName>
        <ecNumber evidence="2">3.1.2.4</ecNumber>
    </recommendedName>
</protein>
<comment type="caution">
    <text evidence="5">The sequence shown here is derived from an EMBL/GenBank/DDBJ whole genome shotgun (WGS) entry which is preliminary data.</text>
</comment>
<dbReference type="CDD" id="cd06558">
    <property type="entry name" value="crotonase-like"/>
    <property type="match status" value="1"/>
</dbReference>
<comment type="catalytic activity">
    <reaction evidence="1">
        <text>3-hydroxy-2-methylpropanoyl-CoA + H2O = 3-hydroxy-2-methylpropanoate + CoA + H(+)</text>
        <dbReference type="Rhea" id="RHEA:20888"/>
        <dbReference type="ChEBI" id="CHEBI:11805"/>
        <dbReference type="ChEBI" id="CHEBI:15377"/>
        <dbReference type="ChEBI" id="CHEBI:15378"/>
        <dbReference type="ChEBI" id="CHEBI:57287"/>
        <dbReference type="ChEBI" id="CHEBI:57340"/>
        <dbReference type="EC" id="3.1.2.4"/>
    </reaction>
</comment>
<proteinExistence type="predicted"/>
<dbReference type="SUPFAM" id="SSF52096">
    <property type="entry name" value="ClpP/crotonase"/>
    <property type="match status" value="1"/>
</dbReference>
<dbReference type="EMBL" id="JAKGTI010000001">
    <property type="protein sequence ID" value="MCF4097553.1"/>
    <property type="molecule type" value="Genomic_DNA"/>
</dbReference>
<evidence type="ECO:0000256" key="2">
    <source>
        <dbReference type="ARBA" id="ARBA00011915"/>
    </source>
</evidence>
<evidence type="ECO:0000256" key="3">
    <source>
        <dbReference type="ARBA" id="ARBA00022801"/>
    </source>
</evidence>
<dbReference type="InterPro" id="IPR045004">
    <property type="entry name" value="ECH_dom"/>
</dbReference>
<gene>
    <name evidence="5" type="ORF">L1I42_03500</name>
</gene>
<keyword evidence="6" id="KW-1185">Reference proteome</keyword>
<organism evidence="5 6">
    <name type="scientific">Maritalea mediterranea</name>
    <dbReference type="NCBI Taxonomy" id="2909667"/>
    <lineage>
        <taxon>Bacteria</taxon>
        <taxon>Pseudomonadati</taxon>
        <taxon>Pseudomonadota</taxon>
        <taxon>Alphaproteobacteria</taxon>
        <taxon>Hyphomicrobiales</taxon>
        <taxon>Devosiaceae</taxon>
        <taxon>Maritalea</taxon>
    </lineage>
</organism>